<proteinExistence type="inferred from homology"/>
<dbReference type="EMBL" id="JAAVMX010000003">
    <property type="protein sequence ID" value="KAF4510543.1"/>
    <property type="molecule type" value="Genomic_DNA"/>
</dbReference>
<dbReference type="InterPro" id="IPR030382">
    <property type="entry name" value="MeTrfase_TRM5/TYW2"/>
</dbReference>
<keyword evidence="3 10" id="KW-0489">Methyltransferase</keyword>
<dbReference type="AlphaFoldDB" id="A0A8H4V780"/>
<evidence type="ECO:0000256" key="7">
    <source>
        <dbReference type="ARBA" id="ARBA00023128"/>
    </source>
</evidence>
<dbReference type="SUPFAM" id="SSF53335">
    <property type="entry name" value="S-adenosyl-L-methionine-dependent methyltransferases"/>
    <property type="match status" value="1"/>
</dbReference>
<protein>
    <recommendedName>
        <fullName evidence="10">tRNA (guanine(37)-N1)-methyltransferase</fullName>
        <ecNumber evidence="10">2.1.1.228</ecNumber>
    </recommendedName>
    <alternativeName>
        <fullName evidence="10">M1G-methyltransferase</fullName>
    </alternativeName>
    <alternativeName>
        <fullName evidence="10">tRNA [GM37] methyltransferase</fullName>
    </alternativeName>
    <alternativeName>
        <fullName evidence="10">tRNA methyltransferase 5</fullName>
    </alternativeName>
</protein>
<evidence type="ECO:0000256" key="4">
    <source>
        <dbReference type="ARBA" id="ARBA00022679"/>
    </source>
</evidence>
<comment type="similarity">
    <text evidence="10">Belongs to the TRM5 / TYW2 family.</text>
</comment>
<dbReference type="GO" id="GO:0005634">
    <property type="term" value="C:nucleus"/>
    <property type="evidence" value="ECO:0007669"/>
    <property type="project" value="UniProtKB-SubCell"/>
</dbReference>
<evidence type="ECO:0000259" key="11">
    <source>
        <dbReference type="PROSITE" id="PS51684"/>
    </source>
</evidence>
<dbReference type="GO" id="GO:0070901">
    <property type="term" value="P:mitochondrial tRNA methylation"/>
    <property type="evidence" value="ECO:0007669"/>
    <property type="project" value="TreeGrafter"/>
</dbReference>
<dbReference type="GO" id="GO:0052906">
    <property type="term" value="F:tRNA (guanine(37)-N1)-methyltransferase activity"/>
    <property type="evidence" value="ECO:0007669"/>
    <property type="project" value="UniProtKB-UniRule"/>
</dbReference>
<feature type="binding site" evidence="10">
    <location>
        <position position="352"/>
    </location>
    <ligand>
        <name>S-adenosyl-L-methionine</name>
        <dbReference type="ChEBI" id="CHEBI:59789"/>
    </ligand>
</feature>
<evidence type="ECO:0000256" key="10">
    <source>
        <dbReference type="HAMAP-Rule" id="MF_03152"/>
    </source>
</evidence>
<dbReference type="GO" id="GO:0005759">
    <property type="term" value="C:mitochondrial matrix"/>
    <property type="evidence" value="ECO:0007669"/>
    <property type="project" value="UniProtKB-SubCell"/>
</dbReference>
<comment type="subunit">
    <text evidence="10">Monomer.</text>
</comment>
<evidence type="ECO:0000313" key="13">
    <source>
        <dbReference type="Proteomes" id="UP000557566"/>
    </source>
</evidence>
<name>A0A8H4V780_9HYPO</name>
<evidence type="ECO:0000256" key="1">
    <source>
        <dbReference type="ARBA" id="ARBA00009775"/>
    </source>
</evidence>
<comment type="caution">
    <text evidence="12">The sequence shown here is derived from an EMBL/GenBank/DDBJ whole genome shotgun (WGS) entry which is preliminary data.</text>
</comment>
<dbReference type="PROSITE" id="PS51684">
    <property type="entry name" value="SAM_MT_TRM5_TYW2"/>
    <property type="match status" value="1"/>
</dbReference>
<dbReference type="PANTHER" id="PTHR23245:SF36">
    <property type="entry name" value="TRNA (GUANINE(37)-N1)-METHYLTRANSFERASE"/>
    <property type="match status" value="1"/>
</dbReference>
<dbReference type="InterPro" id="IPR056743">
    <property type="entry name" value="TRM5-TYW2-like_MTfase"/>
</dbReference>
<comment type="function">
    <text evidence="10">Specifically methylates the N1 position of guanosine-37 in various cytoplasmic and mitochondrial tRNAs. Methylation is not dependent on the nature of the nucleoside 5' of the target nucleoside. This is the first step in the biosynthesis of wybutosine (yW), a modified base adjacent to the anticodon of tRNAs and required for accurate decoding.</text>
</comment>
<comment type="similarity">
    <text evidence="1">Belongs to the class I-like SAM-binding methyltransferase superfamily. TRM5/TYW2 family.</text>
</comment>
<dbReference type="Proteomes" id="UP000557566">
    <property type="component" value="Unassembled WGS sequence"/>
</dbReference>
<feature type="domain" description="SAM-dependent methyltransferase TRM5/TYW2-type" evidence="11">
    <location>
        <begin position="139"/>
        <end position="450"/>
    </location>
</feature>
<dbReference type="InterPro" id="IPR029063">
    <property type="entry name" value="SAM-dependent_MTases_sf"/>
</dbReference>
<keyword evidence="6 10" id="KW-0819">tRNA processing</keyword>
<gene>
    <name evidence="10" type="primary">TRM5</name>
    <name evidence="12" type="ORF">G6O67_002421</name>
</gene>
<evidence type="ECO:0000256" key="8">
    <source>
        <dbReference type="ARBA" id="ARBA00023242"/>
    </source>
</evidence>
<comment type="caution">
    <text evidence="10">Lacks conserved residue(s) required for the propagation of feature annotation.</text>
</comment>
<comment type="catalytic activity">
    <reaction evidence="9 10">
        <text>guanosine(37) in tRNA + S-adenosyl-L-methionine = N(1)-methylguanosine(37) in tRNA + S-adenosyl-L-homocysteine + H(+)</text>
        <dbReference type="Rhea" id="RHEA:36899"/>
        <dbReference type="Rhea" id="RHEA-COMP:10145"/>
        <dbReference type="Rhea" id="RHEA-COMP:10147"/>
        <dbReference type="ChEBI" id="CHEBI:15378"/>
        <dbReference type="ChEBI" id="CHEBI:57856"/>
        <dbReference type="ChEBI" id="CHEBI:59789"/>
        <dbReference type="ChEBI" id="CHEBI:73542"/>
        <dbReference type="ChEBI" id="CHEBI:74269"/>
        <dbReference type="EC" id="2.1.1.228"/>
    </reaction>
</comment>
<keyword evidence="5 10" id="KW-0949">S-adenosyl-L-methionine</keyword>
<dbReference type="Gene3D" id="3.40.50.150">
    <property type="entry name" value="Vaccinia Virus protein VP39"/>
    <property type="match status" value="1"/>
</dbReference>
<dbReference type="InterPro" id="IPR056744">
    <property type="entry name" value="TRM5/TYW2-like_N"/>
</dbReference>
<evidence type="ECO:0000256" key="9">
    <source>
        <dbReference type="ARBA" id="ARBA00047783"/>
    </source>
</evidence>
<dbReference type="PANTHER" id="PTHR23245">
    <property type="entry name" value="TRNA METHYLTRANSFERASE"/>
    <property type="match status" value="1"/>
</dbReference>
<evidence type="ECO:0000256" key="6">
    <source>
        <dbReference type="ARBA" id="ARBA00022694"/>
    </source>
</evidence>
<keyword evidence="13" id="KW-1185">Reference proteome</keyword>
<reference evidence="12 13" key="1">
    <citation type="journal article" date="2020" name="Genome Biol. Evol.">
        <title>A new high-quality draft genome assembly of the Chinese cordyceps Ophiocordyceps sinensis.</title>
        <authorList>
            <person name="Shu R."/>
            <person name="Zhang J."/>
            <person name="Meng Q."/>
            <person name="Zhang H."/>
            <person name="Zhou G."/>
            <person name="Li M."/>
            <person name="Wu P."/>
            <person name="Zhao Y."/>
            <person name="Chen C."/>
            <person name="Qin Q."/>
        </authorList>
    </citation>
    <scope>NUCLEOTIDE SEQUENCE [LARGE SCALE GENOMIC DNA]</scope>
    <source>
        <strain evidence="12 13">IOZ07</strain>
    </source>
</reference>
<feature type="binding site" evidence="10">
    <location>
        <begin position="296"/>
        <end position="297"/>
    </location>
    <ligand>
        <name>S-adenosyl-L-methionine</name>
        <dbReference type="ChEBI" id="CHEBI:59789"/>
    </ligand>
</feature>
<keyword evidence="4 10" id="KW-0808">Transferase</keyword>
<evidence type="ECO:0000256" key="3">
    <source>
        <dbReference type="ARBA" id="ARBA00022603"/>
    </source>
</evidence>
<dbReference type="OrthoDB" id="408788at2759"/>
<comment type="subcellular location">
    <subcellularLocation>
        <location evidence="10">Mitochondrion matrix</location>
    </subcellularLocation>
    <subcellularLocation>
        <location evidence="10">Nucleus</location>
    </subcellularLocation>
    <subcellularLocation>
        <location evidence="10">Cytoplasm</location>
    </subcellularLocation>
    <text evidence="10">Predominantly in the mitochondria and in the nucleus.</text>
</comment>
<dbReference type="HAMAP" id="MF_03152">
    <property type="entry name" value="TRM5"/>
    <property type="match status" value="1"/>
</dbReference>
<keyword evidence="8 10" id="KW-0539">Nucleus</keyword>
<keyword evidence="7 10" id="KW-0496">Mitochondrion</keyword>
<sequence>MNLFRAPASARAAKTLDRSLFFRKLPAAAASVRDNRLIAKYRQQLGATRELLALDRLSTVAADPDPALAAQGRKCLILKPGIVPSAPETWSPALQEASRAGDLTVVPLDVSIGYEMWSYLDVVTSILPEELHGEIPVSFNTAGHVAHLNLREQYMPYKHIIAQIIVDKNAHIRTVINKTDNVGTENEFRTFAYEVLAGPDDMLVEVSEAGCVFSFDYSKVYWNSRLGFEHKTIEALFKPGEAVADVMAGIGPFAAPAGKRGVFVWANDKNPESFKYLEEAIRRNKVGEFVKPFNQDGHEFIQNAAALVLEASRRGDCALVKPARVSRSAPPATRPEPTRIPIPPTISHFVMNLPASALEFLHNFRGLYHGHETLFVPHTETRLPMVHAHCFAVKADDATPLDDICQRIYSEIGVRLLPGDGENDGEVTIREVRDVAPSKRMYCASFRLPPEVAFAPRP</sequence>
<accession>A0A8H4V780</accession>
<evidence type="ECO:0000256" key="2">
    <source>
        <dbReference type="ARBA" id="ARBA00022490"/>
    </source>
</evidence>
<feature type="binding site" evidence="10">
    <location>
        <position position="230"/>
    </location>
    <ligand>
        <name>S-adenosyl-L-methionine</name>
        <dbReference type="ChEBI" id="CHEBI:59789"/>
    </ligand>
</feature>
<dbReference type="InterPro" id="IPR025792">
    <property type="entry name" value="tRNA_Gua_MeTrfase_euk"/>
</dbReference>
<organism evidence="12 13">
    <name type="scientific">Ophiocordyceps sinensis</name>
    <dbReference type="NCBI Taxonomy" id="72228"/>
    <lineage>
        <taxon>Eukaryota</taxon>
        <taxon>Fungi</taxon>
        <taxon>Dikarya</taxon>
        <taxon>Ascomycota</taxon>
        <taxon>Pezizomycotina</taxon>
        <taxon>Sordariomycetes</taxon>
        <taxon>Hypocreomycetidae</taxon>
        <taxon>Hypocreales</taxon>
        <taxon>Ophiocordycipitaceae</taxon>
        <taxon>Ophiocordyceps</taxon>
    </lineage>
</organism>
<evidence type="ECO:0000313" key="12">
    <source>
        <dbReference type="EMBL" id="KAF4510543.1"/>
    </source>
</evidence>
<keyword evidence="2 10" id="KW-0963">Cytoplasm</keyword>
<evidence type="ECO:0000256" key="5">
    <source>
        <dbReference type="ARBA" id="ARBA00022691"/>
    </source>
</evidence>
<dbReference type="EC" id="2.1.1.228" evidence="10"/>
<dbReference type="Pfam" id="PF25133">
    <property type="entry name" value="TYW2_N_2"/>
    <property type="match status" value="1"/>
</dbReference>
<dbReference type="Pfam" id="PF02475">
    <property type="entry name" value="TRM5-TYW2_MTfase"/>
    <property type="match status" value="1"/>
</dbReference>
<dbReference type="GO" id="GO:0002939">
    <property type="term" value="P:tRNA N1-guanine methylation"/>
    <property type="evidence" value="ECO:0007669"/>
    <property type="project" value="TreeGrafter"/>
</dbReference>
<dbReference type="FunFam" id="3.30.300.110:FF:000001">
    <property type="entry name" value="tRNA (guanine(37)-N1)-methyltransferase"/>
    <property type="match status" value="1"/>
</dbReference>
<dbReference type="Gene3D" id="3.30.300.110">
    <property type="entry name" value="Met-10+ protein-like domains"/>
    <property type="match status" value="1"/>
</dbReference>